<name>A0ABW3CXV1_9FLAO</name>
<reference evidence="3" key="1">
    <citation type="journal article" date="2019" name="Int. J. Syst. Evol. Microbiol.">
        <title>The Global Catalogue of Microorganisms (GCM) 10K type strain sequencing project: providing services to taxonomists for standard genome sequencing and annotation.</title>
        <authorList>
            <consortium name="The Broad Institute Genomics Platform"/>
            <consortium name="The Broad Institute Genome Sequencing Center for Infectious Disease"/>
            <person name="Wu L."/>
            <person name="Ma J."/>
        </authorList>
    </citation>
    <scope>NUCLEOTIDE SEQUENCE [LARGE SCALE GENOMIC DNA]</scope>
    <source>
        <strain evidence="3">CCUG 62952</strain>
    </source>
</reference>
<gene>
    <name evidence="2" type="ORF">ACFQ1M_06980</name>
</gene>
<keyword evidence="3" id="KW-1185">Reference proteome</keyword>
<feature type="signal peptide" evidence="1">
    <location>
        <begin position="1"/>
        <end position="18"/>
    </location>
</feature>
<accession>A0ABW3CXV1</accession>
<dbReference type="SUPFAM" id="SSF54427">
    <property type="entry name" value="NTF2-like"/>
    <property type="match status" value="1"/>
</dbReference>
<evidence type="ECO:0000313" key="2">
    <source>
        <dbReference type="EMBL" id="MFD0861945.1"/>
    </source>
</evidence>
<feature type="chain" id="PRO_5047108364" evidence="1">
    <location>
        <begin position="19"/>
        <end position="160"/>
    </location>
</feature>
<dbReference type="InterPro" id="IPR039437">
    <property type="entry name" value="FrzH/put_lumazine-bd"/>
</dbReference>
<protein>
    <submittedName>
        <fullName evidence="2">Nuclear transport factor 2 family protein</fullName>
    </submittedName>
</protein>
<dbReference type="Pfam" id="PF12893">
    <property type="entry name" value="Lumazine_bd_2"/>
    <property type="match status" value="1"/>
</dbReference>
<comment type="caution">
    <text evidence="2">The sequence shown here is derived from an EMBL/GenBank/DDBJ whole genome shotgun (WGS) entry which is preliminary data.</text>
</comment>
<dbReference type="EMBL" id="JBHTJH010000004">
    <property type="protein sequence ID" value="MFD0861945.1"/>
    <property type="molecule type" value="Genomic_DNA"/>
</dbReference>
<dbReference type="InterPro" id="IPR032710">
    <property type="entry name" value="NTF2-like_dom_sf"/>
</dbReference>
<sequence length="160" mass="18857">MRYLLIMFAISLPFLANAQRNPELDDMKLKKKAVKQVVLDFFEGFHEGDTTKMKMVMHKDMIMQTIYKTKEGEDVLNQDDTSKFLNAIAGRPVGQRWNEQLLLFKIEVEDYMAHVWTPYEFYLNDQFSHCGVNSFQLFKDNGAWKIIYLVDTRRRAGCKD</sequence>
<organism evidence="2 3">
    <name type="scientific">Sungkyunkwania multivorans</name>
    <dbReference type="NCBI Taxonomy" id="1173618"/>
    <lineage>
        <taxon>Bacteria</taxon>
        <taxon>Pseudomonadati</taxon>
        <taxon>Bacteroidota</taxon>
        <taxon>Flavobacteriia</taxon>
        <taxon>Flavobacteriales</taxon>
        <taxon>Flavobacteriaceae</taxon>
        <taxon>Sungkyunkwania</taxon>
    </lineage>
</organism>
<dbReference type="RefSeq" id="WP_386405926.1">
    <property type="nucleotide sequence ID" value="NZ_JBHTJH010000004.1"/>
</dbReference>
<evidence type="ECO:0000256" key="1">
    <source>
        <dbReference type="SAM" id="SignalP"/>
    </source>
</evidence>
<dbReference type="Proteomes" id="UP001596978">
    <property type="component" value="Unassembled WGS sequence"/>
</dbReference>
<dbReference type="Gene3D" id="3.10.450.50">
    <property type="match status" value="1"/>
</dbReference>
<proteinExistence type="predicted"/>
<keyword evidence="1" id="KW-0732">Signal</keyword>
<evidence type="ECO:0000313" key="3">
    <source>
        <dbReference type="Proteomes" id="UP001596978"/>
    </source>
</evidence>